<organism evidence="1 2">
    <name type="scientific">Ambrosiozyma monospora</name>
    <name type="common">Yeast</name>
    <name type="synonym">Endomycopsis monosporus</name>
    <dbReference type="NCBI Taxonomy" id="43982"/>
    <lineage>
        <taxon>Eukaryota</taxon>
        <taxon>Fungi</taxon>
        <taxon>Dikarya</taxon>
        <taxon>Ascomycota</taxon>
        <taxon>Saccharomycotina</taxon>
        <taxon>Pichiomycetes</taxon>
        <taxon>Pichiales</taxon>
        <taxon>Pichiaceae</taxon>
        <taxon>Ambrosiozyma</taxon>
    </lineage>
</organism>
<dbReference type="Proteomes" id="UP001165064">
    <property type="component" value="Unassembled WGS sequence"/>
</dbReference>
<dbReference type="EMBL" id="BSXS01001500">
    <property type="protein sequence ID" value="GME76365.1"/>
    <property type="molecule type" value="Genomic_DNA"/>
</dbReference>
<sequence>MALQGCLRHFGVEYWNEFNLDSQDSVVIKCIDLISFPDWKKRQIKEYGYEPSLEEVYGEFEVAAYQRIRLYNQLCEPDDRINVPTFLVSGEVSGGKSVRIETCNGEARIICGPNRFWKGWRVI</sequence>
<accession>A0ACB5SXW6</accession>
<gene>
    <name evidence="1" type="ORF">Amon02_000256800</name>
</gene>
<proteinExistence type="predicted"/>
<evidence type="ECO:0000313" key="1">
    <source>
        <dbReference type="EMBL" id="GME76365.1"/>
    </source>
</evidence>
<keyword evidence="2" id="KW-1185">Reference proteome</keyword>
<protein>
    <submittedName>
        <fullName evidence="1">Unnamed protein product</fullName>
    </submittedName>
</protein>
<evidence type="ECO:0000313" key="2">
    <source>
        <dbReference type="Proteomes" id="UP001165064"/>
    </source>
</evidence>
<name>A0ACB5SXW6_AMBMO</name>
<comment type="caution">
    <text evidence="1">The sequence shown here is derived from an EMBL/GenBank/DDBJ whole genome shotgun (WGS) entry which is preliminary data.</text>
</comment>
<reference evidence="1" key="1">
    <citation type="submission" date="2023-04" db="EMBL/GenBank/DDBJ databases">
        <title>Ambrosiozyma monospora NBRC 10751.</title>
        <authorList>
            <person name="Ichikawa N."/>
            <person name="Sato H."/>
            <person name="Tonouchi N."/>
        </authorList>
    </citation>
    <scope>NUCLEOTIDE SEQUENCE</scope>
    <source>
        <strain evidence="1">NBRC 10751</strain>
    </source>
</reference>